<dbReference type="AlphaFoldDB" id="A0A074WW11"/>
<keyword evidence="2" id="KW-1185">Reference proteome</keyword>
<name>A0A074WW11_9PEZI</name>
<dbReference type="EMBL" id="KL584705">
    <property type="protein sequence ID" value="KEQ75694.1"/>
    <property type="molecule type" value="Genomic_DNA"/>
</dbReference>
<dbReference type="RefSeq" id="XP_013429719.1">
    <property type="nucleotide sequence ID" value="XM_013574265.1"/>
</dbReference>
<gene>
    <name evidence="1" type="ORF">M436DRAFT_62078</name>
</gene>
<evidence type="ECO:0000313" key="1">
    <source>
        <dbReference type="EMBL" id="KEQ75694.1"/>
    </source>
</evidence>
<organism evidence="1 2">
    <name type="scientific">Aureobasidium namibiae CBS 147.97</name>
    <dbReference type="NCBI Taxonomy" id="1043004"/>
    <lineage>
        <taxon>Eukaryota</taxon>
        <taxon>Fungi</taxon>
        <taxon>Dikarya</taxon>
        <taxon>Ascomycota</taxon>
        <taxon>Pezizomycotina</taxon>
        <taxon>Dothideomycetes</taxon>
        <taxon>Dothideomycetidae</taxon>
        <taxon>Dothideales</taxon>
        <taxon>Saccotheciaceae</taxon>
        <taxon>Aureobasidium</taxon>
    </lineage>
</organism>
<sequence>MEERCEKAVESLGAGQNRRKWCLQRPALSTSNSWRHHRVTYAKDYIFARNASRVLSAHKTHHGGHLDSLGILAQQLRCYFATEERYVKQIGVLTASLFVGTKAAWAACPGPLVIDDFSKWSSNLNSLNEWASRISIDFHQSLLLSYPDDGSISASAANGKLSVVSNANSYFYETFPCQAASWPVKRKSW</sequence>
<dbReference type="STRING" id="1043004.A0A074WW11"/>
<proteinExistence type="predicted"/>
<dbReference type="Proteomes" id="UP000027730">
    <property type="component" value="Unassembled WGS sequence"/>
</dbReference>
<reference evidence="1 2" key="1">
    <citation type="journal article" date="2014" name="BMC Genomics">
        <title>Genome sequencing of four Aureobasidium pullulans varieties: biotechnological potential, stress tolerance, and description of new species.</title>
        <authorList>
            <person name="Gostin Ar C."/>
            <person name="Ohm R.A."/>
            <person name="Kogej T."/>
            <person name="Sonjak S."/>
            <person name="Turk M."/>
            <person name="Zajc J."/>
            <person name="Zalar P."/>
            <person name="Grube M."/>
            <person name="Sun H."/>
            <person name="Han J."/>
            <person name="Sharma A."/>
            <person name="Chiniquy J."/>
            <person name="Ngan C.Y."/>
            <person name="Lipzen A."/>
            <person name="Barry K."/>
            <person name="Grigoriev I.V."/>
            <person name="Gunde-Cimerman N."/>
        </authorList>
    </citation>
    <scope>NUCLEOTIDE SEQUENCE [LARGE SCALE GENOMIC DNA]</scope>
    <source>
        <strain evidence="1 2">CBS 147.97</strain>
    </source>
</reference>
<evidence type="ECO:0000313" key="2">
    <source>
        <dbReference type="Proteomes" id="UP000027730"/>
    </source>
</evidence>
<dbReference type="OrthoDB" id="2128708at2759"/>
<dbReference type="HOGENOM" id="CLU_1434185_0_0_1"/>
<accession>A0A074WW11</accession>
<dbReference type="GeneID" id="25413306"/>
<protein>
    <submittedName>
        <fullName evidence="1">Uncharacterized protein</fullName>
    </submittedName>
</protein>